<dbReference type="InterPro" id="IPR036875">
    <property type="entry name" value="Znf_CCHC_sf"/>
</dbReference>
<feature type="compositionally biased region" description="Basic and acidic residues" evidence="1">
    <location>
        <begin position="212"/>
        <end position="225"/>
    </location>
</feature>
<dbReference type="PANTHER" id="PTHR34676">
    <property type="entry name" value="DUF4219 DOMAIN-CONTAINING PROTEIN-RELATED"/>
    <property type="match status" value="1"/>
</dbReference>
<dbReference type="Proteomes" id="UP001396334">
    <property type="component" value="Unassembled WGS sequence"/>
</dbReference>
<accession>A0ABR2QK52</accession>
<evidence type="ECO:0000313" key="3">
    <source>
        <dbReference type="Proteomes" id="UP001396334"/>
    </source>
</evidence>
<proteinExistence type="predicted"/>
<dbReference type="Pfam" id="PF14223">
    <property type="entry name" value="Retrotran_gag_2"/>
    <property type="match status" value="1"/>
</dbReference>
<keyword evidence="3" id="KW-1185">Reference proteome</keyword>
<sequence>MFIIVEGVVPTLKYYKNFNIHREKVVDFTWLSSQAFNFRIFYSNARCIVNDDETKTIEVESYIMGRTILLDVATIANHLGLEDEGVEDELAHIPFVHVPGSSVFDLDAHDPKSVFTRPRVPIPYDQYWYPSALNNHQCPYRITSTDTQGLRIPVAIWRTDTQGEYRYPRHKYRYPLHQKGCNGWKMFLTAPNNSQRSPTARYSIGTIKQASKHQEKANTSKHQEKANASIGDSQPTNKPPYFNGASYAYWKNHMKLFMQAFDLEAWKVIVSGYTPPSTDIETWNQEENKKLSTNSKAMHLIFCALGPDEYGRVSSCSNAKEIWDKLEVTHEGTNEVKETKIGLLDLDYENFKMKPNEDIKTMSDHFSVIANGLKGYGEAILEDKLVRKMIYFLPNSWDPKKTAIIEAKNLKTLKLDELIEDDEEKEMAMFAKRFKRLMKSNNGRKFQRREDFMNKTHKEEEKDQIICYECKKPGYMKVECPNLKKSLEGKKHKNFVATWSDDDVGT</sequence>
<dbReference type="PANTHER" id="PTHR34676:SF8">
    <property type="entry name" value="TRANSMEMBRANE PROTEIN"/>
    <property type="match status" value="1"/>
</dbReference>
<feature type="region of interest" description="Disordered" evidence="1">
    <location>
        <begin position="208"/>
        <end position="237"/>
    </location>
</feature>
<dbReference type="EMBL" id="JBBPBN010000036">
    <property type="protein sequence ID" value="KAK9001075.1"/>
    <property type="molecule type" value="Genomic_DNA"/>
</dbReference>
<protein>
    <recommendedName>
        <fullName evidence="4">CCHC-type domain-containing protein</fullName>
    </recommendedName>
</protein>
<evidence type="ECO:0000256" key="1">
    <source>
        <dbReference type="SAM" id="MobiDB-lite"/>
    </source>
</evidence>
<organism evidence="2 3">
    <name type="scientific">Hibiscus sabdariffa</name>
    <name type="common">roselle</name>
    <dbReference type="NCBI Taxonomy" id="183260"/>
    <lineage>
        <taxon>Eukaryota</taxon>
        <taxon>Viridiplantae</taxon>
        <taxon>Streptophyta</taxon>
        <taxon>Embryophyta</taxon>
        <taxon>Tracheophyta</taxon>
        <taxon>Spermatophyta</taxon>
        <taxon>Magnoliopsida</taxon>
        <taxon>eudicotyledons</taxon>
        <taxon>Gunneridae</taxon>
        <taxon>Pentapetalae</taxon>
        <taxon>rosids</taxon>
        <taxon>malvids</taxon>
        <taxon>Malvales</taxon>
        <taxon>Malvaceae</taxon>
        <taxon>Malvoideae</taxon>
        <taxon>Hibiscus</taxon>
    </lineage>
</organism>
<dbReference type="SUPFAM" id="SSF57756">
    <property type="entry name" value="Retrovirus zinc finger-like domains"/>
    <property type="match status" value="1"/>
</dbReference>
<gene>
    <name evidence="2" type="ORF">V6N11_082867</name>
</gene>
<evidence type="ECO:0000313" key="2">
    <source>
        <dbReference type="EMBL" id="KAK9001075.1"/>
    </source>
</evidence>
<reference evidence="2 3" key="1">
    <citation type="journal article" date="2024" name="G3 (Bethesda)">
        <title>Genome assembly of Hibiscus sabdariffa L. provides insights into metabolisms of medicinal natural products.</title>
        <authorList>
            <person name="Kim T."/>
        </authorList>
    </citation>
    <scope>NUCLEOTIDE SEQUENCE [LARGE SCALE GENOMIC DNA]</scope>
    <source>
        <strain evidence="2">TK-2024</strain>
        <tissue evidence="2">Old leaves</tissue>
    </source>
</reference>
<evidence type="ECO:0008006" key="4">
    <source>
        <dbReference type="Google" id="ProtNLM"/>
    </source>
</evidence>
<comment type="caution">
    <text evidence="2">The sequence shown here is derived from an EMBL/GenBank/DDBJ whole genome shotgun (WGS) entry which is preliminary data.</text>
</comment>
<name>A0ABR2QK52_9ROSI</name>